<accession>A0ABQ0AUF6</accession>
<dbReference type="EMBL" id="BAABXL010000001">
    <property type="protein sequence ID" value="GAA6267663.1"/>
    <property type="molecule type" value="Genomic_DNA"/>
</dbReference>
<dbReference type="InterPro" id="IPR024087">
    <property type="entry name" value="Creatininase-like_sf"/>
</dbReference>
<dbReference type="Pfam" id="PF02633">
    <property type="entry name" value="Creatininase"/>
    <property type="match status" value="1"/>
</dbReference>
<proteinExistence type="inferred from homology"/>
<evidence type="ECO:0000256" key="2">
    <source>
        <dbReference type="ARBA" id="ARBA00022723"/>
    </source>
</evidence>
<dbReference type="InterPro" id="IPR003785">
    <property type="entry name" value="Creatininase/forma_Hydrolase"/>
</dbReference>
<keyword evidence="4" id="KW-0862">Zinc</keyword>
<keyword evidence="7" id="KW-1185">Reference proteome</keyword>
<dbReference type="SUPFAM" id="SSF102215">
    <property type="entry name" value="Creatininase"/>
    <property type="match status" value="1"/>
</dbReference>
<protein>
    <recommendedName>
        <fullName evidence="8">Creatinine amidohydrolase</fullName>
    </recommendedName>
</protein>
<sequence>MELRTRILPRMLNSEVETYLKENDLIIVPVGTVEMHGGMPLDSETVISEAYALKMAEACNGLVLTGLPYFYAGATATGRGTVQVSIRQGIDYLSAIAHSLLRQGFKRQIYISFHGPAHMTCSPMVRDFFDETGVPILYMDLTMQMLKNAADLFQSIDSFHAITVGAYQIMNRLEDVPLTTEFFHQKPQTCKPFDDIFGLAYQSAAVGYCFGAPEDHMSTTAIPDEAARKRLADEGQALIESLVKRMDLPHIAEQMRALETYNHENEEKYPWMPSAYRKKEAAGRQ</sequence>
<evidence type="ECO:0000313" key="7">
    <source>
        <dbReference type="Proteomes" id="UP001600894"/>
    </source>
</evidence>
<evidence type="ECO:0000256" key="1">
    <source>
        <dbReference type="ARBA" id="ARBA00001947"/>
    </source>
</evidence>
<dbReference type="PANTHER" id="PTHR35005:SF1">
    <property type="entry name" value="2-AMINO-5-FORMYLAMINO-6-RIBOSYLAMINOPYRIMIDIN-4(3H)-ONE 5'-MONOPHOSPHATE DEFORMYLASE"/>
    <property type="match status" value="1"/>
</dbReference>
<gene>
    <name evidence="6" type="ORF">F130042H8_07230</name>
</gene>
<name>A0ABQ0AUF6_9FIRM</name>
<comment type="cofactor">
    <cofactor evidence="1">
        <name>Zn(2+)</name>
        <dbReference type="ChEBI" id="CHEBI:29105"/>
    </cofactor>
</comment>
<evidence type="ECO:0000256" key="5">
    <source>
        <dbReference type="ARBA" id="ARBA00024029"/>
    </source>
</evidence>
<evidence type="ECO:0000256" key="4">
    <source>
        <dbReference type="ARBA" id="ARBA00022833"/>
    </source>
</evidence>
<dbReference type="Gene3D" id="3.40.50.10310">
    <property type="entry name" value="Creatininase"/>
    <property type="match status" value="1"/>
</dbReference>
<comment type="similarity">
    <text evidence="5">Belongs to the creatininase superfamily.</text>
</comment>
<keyword evidence="2" id="KW-0479">Metal-binding</keyword>
<organism evidence="6 7">
    <name type="scientific">Enterocloster alcoholdehydrogenati</name>
    <dbReference type="NCBI Taxonomy" id="2547410"/>
    <lineage>
        <taxon>Bacteria</taxon>
        <taxon>Bacillati</taxon>
        <taxon>Bacillota</taxon>
        <taxon>Clostridia</taxon>
        <taxon>Lachnospirales</taxon>
        <taxon>Lachnospiraceae</taxon>
        <taxon>Enterocloster</taxon>
    </lineage>
</organism>
<comment type="caution">
    <text evidence="6">The sequence shown here is derived from an EMBL/GenBank/DDBJ whole genome shotgun (WGS) entry which is preliminary data.</text>
</comment>
<reference evidence="6 7" key="1">
    <citation type="submission" date="2024-04" db="EMBL/GenBank/DDBJ databases">
        <title>Defined microbial consortia suppress multidrug-resistant proinflammatory Enterobacteriaceae via ecological control.</title>
        <authorList>
            <person name="Furuichi M."/>
            <person name="Kawaguchi T."/>
            <person name="Pust M."/>
            <person name="Yasuma K."/>
            <person name="Plichta D."/>
            <person name="Hasegawa N."/>
            <person name="Ohya T."/>
            <person name="Bhattarai S."/>
            <person name="Sasajima S."/>
            <person name="Aoto Y."/>
            <person name="Tuganbaev T."/>
            <person name="Yaginuma M."/>
            <person name="Ueda M."/>
            <person name="Okahashi N."/>
            <person name="Amafuji K."/>
            <person name="Kiridooshi Y."/>
            <person name="Sugita K."/>
            <person name="Strazar M."/>
            <person name="Skelly A."/>
            <person name="Suda W."/>
            <person name="Hattori M."/>
            <person name="Nakamoto N."/>
            <person name="Caballero S."/>
            <person name="Norman J."/>
            <person name="Olle B."/>
            <person name="Tanoue T."/>
            <person name="Arita M."/>
            <person name="Bucci V."/>
            <person name="Atarashi K."/>
            <person name="Xavier R."/>
            <person name="Honda K."/>
        </authorList>
    </citation>
    <scope>NUCLEOTIDE SEQUENCE [LARGE SCALE GENOMIC DNA]</scope>
    <source>
        <strain evidence="7">f13</strain>
    </source>
</reference>
<dbReference type="RefSeq" id="WP_390469303.1">
    <property type="nucleotide sequence ID" value="NZ_BAABXL010000001.1"/>
</dbReference>
<evidence type="ECO:0000256" key="3">
    <source>
        <dbReference type="ARBA" id="ARBA00022801"/>
    </source>
</evidence>
<dbReference type="Proteomes" id="UP001600894">
    <property type="component" value="Unassembled WGS sequence"/>
</dbReference>
<keyword evidence="3" id="KW-0378">Hydrolase</keyword>
<evidence type="ECO:0008006" key="8">
    <source>
        <dbReference type="Google" id="ProtNLM"/>
    </source>
</evidence>
<evidence type="ECO:0000313" key="6">
    <source>
        <dbReference type="EMBL" id="GAA6267663.1"/>
    </source>
</evidence>
<dbReference type="PANTHER" id="PTHR35005">
    <property type="entry name" value="3-DEHYDRO-SCYLLO-INOSOSE HYDROLASE"/>
    <property type="match status" value="1"/>
</dbReference>